<dbReference type="InterPro" id="IPR036148">
    <property type="entry name" value="MmgE/PrpD_sf"/>
</dbReference>
<dbReference type="RefSeq" id="XP_025490737.1">
    <property type="nucleotide sequence ID" value="XM_025640033.1"/>
</dbReference>
<comment type="similarity">
    <text evidence="1">Belongs to the PrpD family.</text>
</comment>
<dbReference type="GO" id="GO:0016829">
    <property type="term" value="F:lyase activity"/>
    <property type="evidence" value="ECO:0007669"/>
    <property type="project" value="InterPro"/>
</dbReference>
<dbReference type="EMBL" id="KZ821709">
    <property type="protein sequence ID" value="PYH80537.1"/>
    <property type="molecule type" value="Genomic_DNA"/>
</dbReference>
<reference evidence="4 5" key="1">
    <citation type="submission" date="2016-12" db="EMBL/GenBank/DDBJ databases">
        <title>The genomes of Aspergillus section Nigri reveals drivers in fungal speciation.</title>
        <authorList>
            <consortium name="DOE Joint Genome Institute"/>
            <person name="Vesth T.C."/>
            <person name="Nybo J."/>
            <person name="Theobald S."/>
            <person name="Brandl J."/>
            <person name="Frisvad J.C."/>
            <person name="Nielsen K.F."/>
            <person name="Lyhne E.K."/>
            <person name="Kogle M.E."/>
            <person name="Kuo A."/>
            <person name="Riley R."/>
            <person name="Clum A."/>
            <person name="Nolan M."/>
            <person name="Lipzen A."/>
            <person name="Salamov A."/>
            <person name="Henrissat B."/>
            <person name="Wiebenga A."/>
            <person name="De Vries R.P."/>
            <person name="Grigoriev I.V."/>
            <person name="Mortensen U.H."/>
            <person name="Andersen M.R."/>
            <person name="Baker S.E."/>
        </authorList>
    </citation>
    <scope>NUCLEOTIDE SEQUENCE [LARGE SCALE GENOMIC DNA]</scope>
    <source>
        <strain evidence="4 5">CBS 121591</strain>
    </source>
</reference>
<keyword evidence="5" id="KW-1185">Reference proteome</keyword>
<dbReference type="STRING" id="1448315.A0A319CA80"/>
<dbReference type="PANTHER" id="PTHR16943:SF8">
    <property type="entry name" value="2-METHYLCITRATE DEHYDRATASE"/>
    <property type="match status" value="1"/>
</dbReference>
<evidence type="ECO:0000313" key="5">
    <source>
        <dbReference type="Proteomes" id="UP000248340"/>
    </source>
</evidence>
<dbReference type="InterPro" id="IPR005656">
    <property type="entry name" value="MmgE_PrpD"/>
</dbReference>
<sequence length="488" mass="52586">MAPSDSALEEQVVTADLCNWATALQASDIPIDVLQRAKHLILDGIACGLVGAHVPWSEKCLDAIDDYEPAGYCSVLDSNKKYGPLAAAILNGAFIQAVELDDYHSAAPLHSASVILPALFAAAEVQSHGSRKQPRRIVSGLEFLIAAVVGFETGPRAGAAMYGADLLSRGWHSGPIFGCPAAAAAASKLLNLDTAATESAIGIACTQAGGLMAAQYEGMVKRVQHAFAARNGLFGALLARNGYLGIRKVFERPYGGFLAMFSQGNGREPPYKPEEVTAGLGQVWQTTNIRVKLHACVGGCHGQVEALERLQETYPDRFTPENLLNIQSIRVALSEPVFAHDGWVPSERPLTATGAQMNAAYIGAAQLVYGQVLLDQFDTAALDDDRVWALIDKTTCVHSEELDRPNHLCGARVVVEFADGVTVEETVAMPRGFDPPITDEEIRDKWRRLVRTVGDDARMQRLEEAVLSLENLKDVSEVLALIRGRFSI</sequence>
<dbReference type="VEuPathDB" id="FungiDB:BO82DRAFT_417566"/>
<evidence type="ECO:0000259" key="3">
    <source>
        <dbReference type="Pfam" id="PF19305"/>
    </source>
</evidence>
<dbReference type="AlphaFoldDB" id="A0A319CA80"/>
<feature type="domain" description="MmgE/PrpD C-terminal" evidence="3">
    <location>
        <begin position="294"/>
        <end position="469"/>
    </location>
</feature>
<organism evidence="4 5">
    <name type="scientific">Aspergillus uvarum CBS 121591</name>
    <dbReference type="NCBI Taxonomy" id="1448315"/>
    <lineage>
        <taxon>Eukaryota</taxon>
        <taxon>Fungi</taxon>
        <taxon>Dikarya</taxon>
        <taxon>Ascomycota</taxon>
        <taxon>Pezizomycotina</taxon>
        <taxon>Eurotiomycetes</taxon>
        <taxon>Eurotiomycetidae</taxon>
        <taxon>Eurotiales</taxon>
        <taxon>Aspergillaceae</taxon>
        <taxon>Aspergillus</taxon>
        <taxon>Aspergillus subgen. Circumdati</taxon>
    </lineage>
</organism>
<dbReference type="Gene3D" id="1.10.4100.10">
    <property type="entry name" value="2-methylcitrate dehydratase PrpD"/>
    <property type="match status" value="1"/>
</dbReference>
<feature type="domain" description="MmgE/PrpD N-terminal" evidence="2">
    <location>
        <begin position="16"/>
        <end position="265"/>
    </location>
</feature>
<dbReference type="Pfam" id="PF19305">
    <property type="entry name" value="MmgE_PrpD_C"/>
    <property type="match status" value="1"/>
</dbReference>
<dbReference type="InterPro" id="IPR045337">
    <property type="entry name" value="MmgE_PrpD_C"/>
</dbReference>
<protein>
    <submittedName>
        <fullName evidence="4">2-methylcitrate dehydratase PrpD</fullName>
    </submittedName>
</protein>
<evidence type="ECO:0000259" key="2">
    <source>
        <dbReference type="Pfam" id="PF03972"/>
    </source>
</evidence>
<dbReference type="SUPFAM" id="SSF103378">
    <property type="entry name" value="2-methylcitrate dehydratase PrpD"/>
    <property type="match status" value="1"/>
</dbReference>
<dbReference type="Gene3D" id="3.30.1330.120">
    <property type="entry name" value="2-methylcitrate dehydratase PrpD"/>
    <property type="match status" value="1"/>
</dbReference>
<dbReference type="InterPro" id="IPR042183">
    <property type="entry name" value="MmgE/PrpD_sf_1"/>
</dbReference>
<accession>A0A319CA80</accession>
<proteinExistence type="inferred from homology"/>
<gene>
    <name evidence="4" type="ORF">BO82DRAFT_417566</name>
</gene>
<dbReference type="InterPro" id="IPR042188">
    <property type="entry name" value="MmgE/PrpD_sf_2"/>
</dbReference>
<dbReference type="InterPro" id="IPR045336">
    <property type="entry name" value="MmgE_PrpD_N"/>
</dbReference>
<dbReference type="Proteomes" id="UP000248340">
    <property type="component" value="Unassembled WGS sequence"/>
</dbReference>
<name>A0A319CA80_9EURO</name>
<dbReference type="GeneID" id="37142775"/>
<dbReference type="PANTHER" id="PTHR16943">
    <property type="entry name" value="2-METHYLCITRATE DEHYDRATASE-RELATED"/>
    <property type="match status" value="1"/>
</dbReference>
<evidence type="ECO:0000313" key="4">
    <source>
        <dbReference type="EMBL" id="PYH80537.1"/>
    </source>
</evidence>
<dbReference type="Pfam" id="PF03972">
    <property type="entry name" value="MmgE_PrpD_N"/>
    <property type="match status" value="1"/>
</dbReference>
<evidence type="ECO:0000256" key="1">
    <source>
        <dbReference type="ARBA" id="ARBA00006174"/>
    </source>
</evidence>
<dbReference type="OrthoDB" id="10267976at2759"/>